<feature type="region of interest" description="Disordered" evidence="2">
    <location>
        <begin position="415"/>
        <end position="570"/>
    </location>
</feature>
<dbReference type="CTD" id="553345"/>
<feature type="compositionally biased region" description="Low complexity" evidence="2">
    <location>
        <begin position="273"/>
        <end position="292"/>
    </location>
</feature>
<dbReference type="InterPro" id="IPR016024">
    <property type="entry name" value="ARM-type_fold"/>
</dbReference>
<sequence>MTSRFGKTYNRKGGEANSKFEEVFSNKKPTLTTKWGETTYKAQLGAKRPLLKHDVSEVPKRPRLEDSDSEDDPFGFDSDDESKTVTSQSVTQTKTNERDVAKPAPVQSAGTTAVVTPARSSASSTGIFTSKQTSQDKAVNNKPWYKTASADSNQKPACVTSFLNIAPSDDQSFSSANVDSSLVLPTDAPSGSRDFQTISSYDGQLSEEMTSAEPFSEPPPEPVDNIPPSPFTLRASNSKKYQRPGRHNPMSPGSDENDSNKSTDTASAQDKPNSVLSASASSTVANAKTAAKPAGRGGGRVRDYTVLHPSCLSVCNVTIQDSIERSIDELVTPATPADLGEAGQMKKKSDALPPKHTRFRPTQTKTTKTKKTKTETKLEFFGFEDKEEQESEEGSEGAMAGKSNYKIKYFGFDDLSESDSDDENCQTKEKKVKKAAAALAALSSSVDSPHTSDSQDSQASSNTDAFDFSDDSSPGGSDGQKGRTGKTSDKSKDTGSGFKKIFSGPKKSPAKAVYNARHWNQPEPEEIPVPPLPRSQTAPAVLSSSSKDNNSHKDDGLFKAPPPPPKVIKSETLPTRLNQDIVTALKCRKEHKELYTVVQHVKHFNDVVEFGENQEFTDDFEYLETGLKSSQPLNTRCLSIISLATRCAMPSFRMHLRARGKVAQVFKILSDAPQHPNLALCTAALMYILSRDRLNMDLDRACLELMIKLLEMDQDYSGHQDQLTAKEVEKVKEKIRKLCETVHNKHLDLENITTGHLAMETLLSLTSKRAGDWFKEELRLLGGLDHIVDKVKECVQNLSQEDDKDSLVASLWGAERCLRVLESVTVQNPENQGYLIAYKDSQLIVSSARALRYCEEMIQRYSRALNNSSLSSSGAALPHCSFSNIGKAVEDCMRAVIGVLLNLTHDNEWGSTKTGEQEQLIVTALNCVLRVPRYIPQEQRFDVRVLGLGLLINLVEYSSRNRHCLVDMEYKVDDTCLEDSLMQPADPTQSDTVAQSAETQGGADKPKVSGALAALVKLFLERERAAILAEAKTDDLISEAPKPALDQSGEWKETSGEIQWVAAETTESQEENKEKEKEEEDEELDLNKALQHAGKHMEDSIVASYTALLLGCLCQGSQINVTTVREHLPKGDFSIMTEMLKKFLSFMNLTCAMGTTGQKSISRVIDYLEHC</sequence>
<dbReference type="PROSITE" id="PS51271">
    <property type="entry name" value="WAPL"/>
    <property type="match status" value="1"/>
</dbReference>
<dbReference type="PANTHER" id="PTHR22100">
    <property type="entry name" value="WINGS APART-LIKE PROTEIN HOMOLOG"/>
    <property type="match status" value="1"/>
</dbReference>
<feature type="compositionally biased region" description="Acidic residues" evidence="2">
    <location>
        <begin position="67"/>
        <end position="80"/>
    </location>
</feature>
<evidence type="ECO:0000256" key="1">
    <source>
        <dbReference type="ARBA" id="ARBA00006854"/>
    </source>
</evidence>
<feature type="compositionally biased region" description="Basic and acidic residues" evidence="2">
    <location>
        <begin position="12"/>
        <end position="25"/>
    </location>
</feature>
<evidence type="ECO:0000313" key="4">
    <source>
        <dbReference type="Proteomes" id="UP000515145"/>
    </source>
</evidence>
<feature type="compositionally biased region" description="Pro residues" evidence="2">
    <location>
        <begin position="216"/>
        <end position="230"/>
    </location>
</feature>
<keyword evidence="4" id="KW-1185">Reference proteome</keyword>
<dbReference type="InterPro" id="IPR039874">
    <property type="entry name" value="WAPL"/>
</dbReference>
<dbReference type="PANTHER" id="PTHR22100:SF13">
    <property type="entry name" value="WINGS APART-LIKE PROTEIN HOMOLOG"/>
    <property type="match status" value="1"/>
</dbReference>
<organism evidence="4 5">
    <name type="scientific">Parambassis ranga</name>
    <name type="common">Indian glassy fish</name>
    <dbReference type="NCBI Taxonomy" id="210632"/>
    <lineage>
        <taxon>Eukaryota</taxon>
        <taxon>Metazoa</taxon>
        <taxon>Chordata</taxon>
        <taxon>Craniata</taxon>
        <taxon>Vertebrata</taxon>
        <taxon>Euteleostomi</taxon>
        <taxon>Actinopterygii</taxon>
        <taxon>Neopterygii</taxon>
        <taxon>Teleostei</taxon>
        <taxon>Neoteleostei</taxon>
        <taxon>Acanthomorphata</taxon>
        <taxon>Ovalentaria</taxon>
        <taxon>Ambassidae</taxon>
        <taxon>Parambassis</taxon>
    </lineage>
</organism>
<dbReference type="FunFam" id="1.25.10.10:FF:000594">
    <property type="entry name" value="WAPL cohesin release factor a"/>
    <property type="match status" value="1"/>
</dbReference>
<dbReference type="InterPro" id="IPR022771">
    <property type="entry name" value="WAPL_C"/>
</dbReference>
<feature type="region of interest" description="Disordered" evidence="2">
    <location>
        <begin position="337"/>
        <end position="400"/>
    </location>
</feature>
<evidence type="ECO:0000313" key="5">
    <source>
        <dbReference type="RefSeq" id="XP_028279143.1"/>
    </source>
</evidence>
<feature type="compositionally biased region" description="Polar residues" evidence="2">
    <location>
        <begin position="986"/>
        <end position="999"/>
    </location>
</feature>
<feature type="domain" description="WAPL" evidence="3">
    <location>
        <begin position="588"/>
        <end position="1150"/>
    </location>
</feature>
<comment type="similarity">
    <text evidence="1">Belongs to the WAPL family.</text>
</comment>
<feature type="compositionally biased region" description="Polar residues" evidence="2">
    <location>
        <begin position="260"/>
        <end position="272"/>
    </location>
</feature>
<reference evidence="5" key="1">
    <citation type="submission" date="2025-08" db="UniProtKB">
        <authorList>
            <consortium name="RefSeq"/>
        </authorList>
    </citation>
    <scope>IDENTIFICATION</scope>
</reference>
<protein>
    <submittedName>
        <fullName evidence="5">Wings apart-like protein homolog</fullName>
    </submittedName>
</protein>
<accession>A0A6P7JQP1</accession>
<dbReference type="OrthoDB" id="78088at2759"/>
<proteinExistence type="inferred from homology"/>
<feature type="region of interest" description="Disordered" evidence="2">
    <location>
        <begin position="1"/>
        <end position="32"/>
    </location>
</feature>
<feature type="region of interest" description="Disordered" evidence="2">
    <location>
        <begin position="981"/>
        <end position="1005"/>
    </location>
</feature>
<feature type="region of interest" description="Disordered" evidence="2">
    <location>
        <begin position="44"/>
        <end position="140"/>
    </location>
</feature>
<feature type="compositionally biased region" description="Basic and acidic residues" evidence="2">
    <location>
        <begin position="51"/>
        <end position="66"/>
    </location>
</feature>
<dbReference type="InterPro" id="IPR011989">
    <property type="entry name" value="ARM-like"/>
</dbReference>
<feature type="compositionally biased region" description="Polar residues" evidence="2">
    <location>
        <begin position="169"/>
        <end position="180"/>
    </location>
</feature>
<feature type="compositionally biased region" description="Low complexity" evidence="2">
    <location>
        <begin position="84"/>
        <end position="94"/>
    </location>
</feature>
<evidence type="ECO:0000256" key="2">
    <source>
        <dbReference type="SAM" id="MobiDB-lite"/>
    </source>
</evidence>
<evidence type="ECO:0000259" key="3">
    <source>
        <dbReference type="PROSITE" id="PS51271"/>
    </source>
</evidence>
<name>A0A6P7JQP1_9TELE</name>
<feature type="region of interest" description="Disordered" evidence="2">
    <location>
        <begin position="1063"/>
        <end position="1082"/>
    </location>
</feature>
<dbReference type="InParanoid" id="A0A6P7JQP1"/>
<feature type="region of interest" description="Disordered" evidence="2">
    <location>
        <begin position="168"/>
        <end position="301"/>
    </location>
</feature>
<gene>
    <name evidence="5" type="primary">wapla</name>
</gene>
<dbReference type="InterPro" id="IPR012502">
    <property type="entry name" value="WAPL_dom"/>
</dbReference>
<feature type="compositionally biased region" description="Polar residues" evidence="2">
    <location>
        <begin position="108"/>
        <end position="138"/>
    </location>
</feature>
<dbReference type="AlphaFoldDB" id="A0A6P7JQP1"/>
<dbReference type="Pfam" id="PF07814">
    <property type="entry name" value="WAPL"/>
    <property type="match status" value="1"/>
</dbReference>
<feature type="compositionally biased region" description="Polar residues" evidence="2">
    <location>
        <begin position="193"/>
        <end position="209"/>
    </location>
</feature>
<dbReference type="Proteomes" id="UP000515145">
    <property type="component" value="Chromosome 15"/>
</dbReference>
<dbReference type="RefSeq" id="XP_028279143.1">
    <property type="nucleotide sequence ID" value="XM_028423342.1"/>
</dbReference>
<feature type="compositionally biased region" description="Acidic residues" evidence="2">
    <location>
        <begin position="415"/>
        <end position="424"/>
    </location>
</feature>
<dbReference type="Gene3D" id="1.25.10.10">
    <property type="entry name" value="Leucine-rich Repeat Variant"/>
    <property type="match status" value="2"/>
</dbReference>
<feature type="compositionally biased region" description="Acidic residues" evidence="2">
    <location>
        <begin position="385"/>
        <end position="395"/>
    </location>
</feature>
<feature type="compositionally biased region" description="Low complexity" evidence="2">
    <location>
        <begin position="435"/>
        <end position="475"/>
    </location>
</feature>
<dbReference type="SUPFAM" id="SSF48371">
    <property type="entry name" value="ARM repeat"/>
    <property type="match status" value="1"/>
</dbReference>
<dbReference type="GeneID" id="114447205"/>